<protein>
    <submittedName>
        <fullName evidence="4">Polynucleotide kinase-phosphatase</fullName>
    </submittedName>
    <submittedName>
        <fullName evidence="3">Protein phosphatase</fullName>
        <ecNumber evidence="3">3.1.3.16</ecNumber>
    </submittedName>
</protein>
<dbReference type="RefSeq" id="WP_150513526.1">
    <property type="nucleotide sequence ID" value="NZ_BMSQ01000002.1"/>
</dbReference>
<reference evidence="3 6" key="2">
    <citation type="submission" date="2020-08" db="EMBL/GenBank/DDBJ databases">
        <title>Genomic Encyclopedia of Type Strains, Phase III (KMG-III): the genomes of soil and plant-associated and newly described type strains.</title>
        <authorList>
            <person name="Whitman W."/>
        </authorList>
    </citation>
    <scope>NUCLEOTIDE SEQUENCE [LARGE SCALE GENOMIC DNA]</scope>
    <source>
        <strain evidence="3 6">CECT 3146</strain>
    </source>
</reference>
<dbReference type="Gene3D" id="3.40.50.300">
    <property type="entry name" value="P-loop containing nucleotide triphosphate hydrolases"/>
    <property type="match status" value="1"/>
</dbReference>
<gene>
    <name evidence="4" type="ORF">CP982_31355</name>
    <name evidence="3" type="ORF">FHS40_004070</name>
</gene>
<dbReference type="EMBL" id="CP023690">
    <property type="protein sequence ID" value="QEV62663.1"/>
    <property type="molecule type" value="Genomic_DNA"/>
</dbReference>
<dbReference type="PANTHER" id="PTHR12435">
    <property type="match status" value="1"/>
</dbReference>
<dbReference type="EMBL" id="JACHJD010000006">
    <property type="protein sequence ID" value="MBB5104977.1"/>
    <property type="molecule type" value="Genomic_DNA"/>
</dbReference>
<dbReference type="Pfam" id="PF16542">
    <property type="entry name" value="PNKP_ligase"/>
    <property type="match status" value="1"/>
</dbReference>
<name>A0A5P2XCI4_STRST</name>
<feature type="domain" description="Calcineurin-like phosphoesterase" evidence="1">
    <location>
        <begin position="184"/>
        <end position="370"/>
    </location>
</feature>
<keyword evidence="3" id="KW-0378">Hydrolase</keyword>
<dbReference type="InterPro" id="IPR024028">
    <property type="entry name" value="PNKP_bac"/>
</dbReference>
<dbReference type="AlphaFoldDB" id="A0A5P2XCI4"/>
<dbReference type="InterPro" id="IPR029052">
    <property type="entry name" value="Metallo-depent_PP-like"/>
</dbReference>
<dbReference type="InterPro" id="IPR032380">
    <property type="entry name" value="PNKP_ligase_dom"/>
</dbReference>
<evidence type="ECO:0000313" key="6">
    <source>
        <dbReference type="Proteomes" id="UP000549009"/>
    </source>
</evidence>
<sequence length="841" mass="92150">MSRTLPVTDLSLVVLVGASGSGKSTFARRHFKPTEVISSDFCRGLVADDENDQSASRDAFDVLHYIAGKRLAAGRRTVVDATNVQSESRKQLVELARRHDVLPIAIVLDVPEEVCAERNASRTDRADMPRRVIQRHTRELRRSLRHLEREGFRKVHVLKGVAEVEAATVVTERRFNDLTHLTGPFDIVGDVHGCASELESLLAVLGYVDGVHPEGRTAVFVGDLVDRGPDTPGVLRRVMSMVAAGTALCVPGNHENKLGRHLRGRKVQHSHGLAETVEQLQGESEEFRARVREFVDGLVSHYVLDGGRLVVCHAGLPEKYHGRTSGRVRSHALYGDTTGETDEFGLPVRYPWAEEYRGKAAVVYGHTPVPTATWLNNTICLDTGAVFGGKLTALRWPERELVDVPAEKVWYEPARPLRTDAPGGHDGRPLDLGDVHGRRVVETRNAGRVTVREENAAAALEVMSRFAADPRLVPYLPPTMAPTATSQREGYLEHPAEAFAQYAADGVARVVCEEKHMGSRAVVLVCKDADAARERFGVDGPTGSLYTRTGRPFLDDPALTEEILDRIRAAVGAGGLWTELGTDWLLLDAELLPWSLKATGLLRTQYAAVGAASGAAFPDALNALEAAAGRGVDVGDLLDAQRERAADAAAFTDAYRRYCWPTNGLDGVHLAPFQILAVQGRSLAALPHDEQLALIDRMVEHDGSGLLRTTRRLYVDTGDEESVRAGVDWWLEMTGRGGEGMVVKPVGALVRDGKGRLVQPGVKCRGREYLRIIYGPEYTRPENLAKLRGRFLGHKRSLAIREYALGVEALDRLAEGEPLWRVHEAVFAVLALESEPVDPRL</sequence>
<evidence type="ECO:0000259" key="1">
    <source>
        <dbReference type="Pfam" id="PF00149"/>
    </source>
</evidence>
<evidence type="ECO:0000259" key="2">
    <source>
        <dbReference type="Pfam" id="PF16542"/>
    </source>
</evidence>
<evidence type="ECO:0000313" key="5">
    <source>
        <dbReference type="Proteomes" id="UP000326505"/>
    </source>
</evidence>
<dbReference type="SUPFAM" id="SSF56300">
    <property type="entry name" value="Metallo-dependent phosphatases"/>
    <property type="match status" value="1"/>
</dbReference>
<dbReference type="CDD" id="cd07423">
    <property type="entry name" value="MPP_Prp_like"/>
    <property type="match status" value="1"/>
</dbReference>
<dbReference type="KEGG" id="sspb:CP982_31355"/>
<feature type="domain" description="Polynucleotide kinase-phosphatase ligase" evidence="2">
    <location>
        <begin position="458"/>
        <end position="836"/>
    </location>
</feature>
<dbReference type="Proteomes" id="UP000326505">
    <property type="component" value="Chromosome"/>
</dbReference>
<keyword evidence="6" id="KW-1185">Reference proteome</keyword>
<proteinExistence type="predicted"/>
<dbReference type="EC" id="3.1.3.16" evidence="3"/>
<dbReference type="Gene3D" id="3.30.470.30">
    <property type="entry name" value="DNA ligase/mRNA capping enzyme"/>
    <property type="match status" value="2"/>
</dbReference>
<reference evidence="4 5" key="1">
    <citation type="submission" date="2017-09" db="EMBL/GenBank/DDBJ databases">
        <authorList>
            <person name="Lee N."/>
            <person name="Cho B.-K."/>
        </authorList>
    </citation>
    <scope>NUCLEOTIDE SEQUENCE [LARGE SCALE GENOMIC DNA]</scope>
    <source>
        <strain evidence="4 5">ATCC 27465</strain>
    </source>
</reference>
<dbReference type="Pfam" id="PF00149">
    <property type="entry name" value="Metallophos"/>
    <property type="match status" value="1"/>
</dbReference>
<keyword evidence="4" id="KW-0418">Kinase</keyword>
<dbReference type="SUPFAM" id="SSF52540">
    <property type="entry name" value="P-loop containing nucleoside triphosphate hydrolases"/>
    <property type="match status" value="1"/>
</dbReference>
<dbReference type="GO" id="GO:0004722">
    <property type="term" value="F:protein serine/threonine phosphatase activity"/>
    <property type="evidence" value="ECO:0007669"/>
    <property type="project" value="UniProtKB-EC"/>
</dbReference>
<dbReference type="SUPFAM" id="SSF56091">
    <property type="entry name" value="DNA ligase/mRNA capping enzyme, catalytic domain"/>
    <property type="match status" value="1"/>
</dbReference>
<evidence type="ECO:0000313" key="3">
    <source>
        <dbReference type="EMBL" id="MBB5104977.1"/>
    </source>
</evidence>
<dbReference type="Gene3D" id="3.60.21.10">
    <property type="match status" value="1"/>
</dbReference>
<dbReference type="InterPro" id="IPR004843">
    <property type="entry name" value="Calcineurin-like_PHP"/>
</dbReference>
<accession>A0A5P2XCI4</accession>
<dbReference type="OrthoDB" id="9807890at2"/>
<evidence type="ECO:0000313" key="4">
    <source>
        <dbReference type="EMBL" id="QEV62663.1"/>
    </source>
</evidence>
<dbReference type="InterPro" id="IPR027417">
    <property type="entry name" value="P-loop_NTPase"/>
</dbReference>
<dbReference type="GO" id="GO:0016301">
    <property type="term" value="F:kinase activity"/>
    <property type="evidence" value="ECO:0007669"/>
    <property type="project" value="UniProtKB-KW"/>
</dbReference>
<organism evidence="4 5">
    <name type="scientific">Streptomyces spectabilis</name>
    <dbReference type="NCBI Taxonomy" id="68270"/>
    <lineage>
        <taxon>Bacteria</taxon>
        <taxon>Bacillati</taxon>
        <taxon>Actinomycetota</taxon>
        <taxon>Actinomycetes</taxon>
        <taxon>Kitasatosporales</taxon>
        <taxon>Streptomycetaceae</taxon>
        <taxon>Streptomyces</taxon>
    </lineage>
</organism>
<dbReference type="Pfam" id="PF13671">
    <property type="entry name" value="AAA_33"/>
    <property type="match status" value="1"/>
</dbReference>
<dbReference type="NCBIfam" id="TIGR04075">
    <property type="entry name" value="bacter_Pnkp"/>
    <property type="match status" value="1"/>
</dbReference>
<dbReference type="InterPro" id="IPR041780">
    <property type="entry name" value="MPP_PrpE-like"/>
</dbReference>
<dbReference type="Proteomes" id="UP000549009">
    <property type="component" value="Unassembled WGS sequence"/>
</dbReference>
<keyword evidence="4" id="KW-0808">Transferase</keyword>